<comment type="similarity">
    <text evidence="1">Belongs to the UPF0065 (bug) family.</text>
</comment>
<dbReference type="PIRSF" id="PIRSF017082">
    <property type="entry name" value="YflP"/>
    <property type="match status" value="1"/>
</dbReference>
<accession>A0A922NXJ5</accession>
<name>A0A922NXJ5_9HYPH</name>
<dbReference type="PANTHER" id="PTHR42928">
    <property type="entry name" value="TRICARBOXYLATE-BINDING PROTEIN"/>
    <property type="match status" value="1"/>
</dbReference>
<keyword evidence="4" id="KW-1185">Reference proteome</keyword>
<dbReference type="InterPro" id="IPR005064">
    <property type="entry name" value="BUG"/>
</dbReference>
<evidence type="ECO:0000313" key="4">
    <source>
        <dbReference type="Proteomes" id="UP000052167"/>
    </source>
</evidence>
<dbReference type="AlphaFoldDB" id="A0A922NXJ5"/>
<dbReference type="InterPro" id="IPR042100">
    <property type="entry name" value="Bug_dom1"/>
</dbReference>
<protein>
    <submittedName>
        <fullName evidence="3">ABC transporter substrate-binding protein</fullName>
    </submittedName>
</protein>
<comment type="caution">
    <text evidence="3">The sequence shown here is derived from an EMBL/GenBank/DDBJ whole genome shotgun (WGS) entry which is preliminary data.</text>
</comment>
<proteinExistence type="inferred from homology"/>
<dbReference type="SUPFAM" id="SSF53850">
    <property type="entry name" value="Periplasmic binding protein-like II"/>
    <property type="match status" value="1"/>
</dbReference>
<dbReference type="PANTHER" id="PTHR42928:SF5">
    <property type="entry name" value="BLR1237 PROTEIN"/>
    <property type="match status" value="1"/>
</dbReference>
<dbReference type="Proteomes" id="UP000052167">
    <property type="component" value="Unassembled WGS sequence"/>
</dbReference>
<dbReference type="CDD" id="cd07012">
    <property type="entry name" value="PBP2_Bug_TTT"/>
    <property type="match status" value="1"/>
</dbReference>
<sequence length="323" mass="33145">MLTKLTTTAAILAISAGAALAEYPEKPITLIVPWAAGGGTDAVARVLAGGLEKELGVSVNVVNKQGGGSVIGHSEMLTTNPDGYTLGFGTAELATFYWAGQADAKASDYTPIALVNFDSGAFHVSASSEYGDVKAALEAIKSQPAGTFKVTGTGTGAAYHLAFAGFLKANGLDPLAVTLVPSQGAAPGFQELAAGGVDFVLSSLPEGTAMMQANKSKPLAVFSDARIGAFPDVPTSEEATGVAFTGGTWRGVVGPQGLEPEVVKTLETAVLKVANSDEFQTFMEEKGFGVRVLDAQGFGDFLAEQHAQVGIIMNDLGIAQRKE</sequence>
<keyword evidence="2" id="KW-0732">Signal</keyword>
<dbReference type="EMBL" id="JOKJ01000038">
    <property type="protein sequence ID" value="KEQ03063.1"/>
    <property type="molecule type" value="Genomic_DNA"/>
</dbReference>
<gene>
    <name evidence="3" type="ORF">GV68_17960</name>
</gene>
<feature type="chain" id="PRO_5036860611" evidence="2">
    <location>
        <begin position="22"/>
        <end position="323"/>
    </location>
</feature>
<organism evidence="3 4">
    <name type="scientific">Pseudorhizobium pelagicum</name>
    <dbReference type="NCBI Taxonomy" id="1509405"/>
    <lineage>
        <taxon>Bacteria</taxon>
        <taxon>Pseudomonadati</taxon>
        <taxon>Pseudomonadota</taxon>
        <taxon>Alphaproteobacteria</taxon>
        <taxon>Hyphomicrobiales</taxon>
        <taxon>Rhizobiaceae</taxon>
        <taxon>Rhizobium/Agrobacterium group</taxon>
        <taxon>Pseudorhizobium</taxon>
    </lineage>
</organism>
<feature type="signal peptide" evidence="2">
    <location>
        <begin position="1"/>
        <end position="21"/>
    </location>
</feature>
<dbReference type="Pfam" id="PF03401">
    <property type="entry name" value="TctC"/>
    <property type="match status" value="1"/>
</dbReference>
<evidence type="ECO:0000256" key="2">
    <source>
        <dbReference type="SAM" id="SignalP"/>
    </source>
</evidence>
<evidence type="ECO:0000256" key="1">
    <source>
        <dbReference type="ARBA" id="ARBA00006987"/>
    </source>
</evidence>
<dbReference type="Gene3D" id="3.40.190.10">
    <property type="entry name" value="Periplasmic binding protein-like II"/>
    <property type="match status" value="1"/>
</dbReference>
<dbReference type="Gene3D" id="3.40.190.150">
    <property type="entry name" value="Bordetella uptake gene, domain 1"/>
    <property type="match status" value="1"/>
</dbReference>
<evidence type="ECO:0000313" key="3">
    <source>
        <dbReference type="EMBL" id="KEQ03063.1"/>
    </source>
</evidence>
<reference evidence="3 4" key="1">
    <citation type="submission" date="2014-06" db="EMBL/GenBank/DDBJ databases">
        <title>Rhizobium pelagicum/R2-400B4.</title>
        <authorList>
            <person name="Kimes N.E."/>
            <person name="Lopez-Perez M."/>
        </authorList>
    </citation>
    <scope>NUCLEOTIDE SEQUENCE [LARGE SCALE GENOMIC DNA]</scope>
    <source>
        <strain evidence="3 4">R2-400B4</strain>
    </source>
</reference>